<dbReference type="Gene3D" id="1.10.3680.10">
    <property type="entry name" value="TerB-like"/>
    <property type="match status" value="1"/>
</dbReference>
<evidence type="ECO:0000256" key="1">
    <source>
        <dbReference type="SAM" id="MobiDB-lite"/>
    </source>
</evidence>
<evidence type="ECO:0008006" key="4">
    <source>
        <dbReference type="Google" id="ProtNLM"/>
    </source>
</evidence>
<sequence>MFLKSLNDTQQKLFLGLAQQLIEADARISDQEREMIYALSAEMGQQELIPDPTDDVLRTWFPDHGSRTAIMLELIGLSACDGRVAPEESRLIRRLQKLFAIPDAEMKAYQAWVKKFLTVKNEAAAFFVSSPARRTAQPTPTKATAAARQKTAKTAKTAKTTKTAKSGKTTKTATRARTPKTAPSRQAAARKVASPQKPSSRKAASRTK</sequence>
<evidence type="ECO:0000313" key="3">
    <source>
        <dbReference type="Proteomes" id="UP000252355"/>
    </source>
</evidence>
<evidence type="ECO:0000313" key="2">
    <source>
        <dbReference type="EMBL" id="RCK78881.1"/>
    </source>
</evidence>
<reference evidence="2 3" key="1">
    <citation type="submission" date="2018-05" db="EMBL/GenBank/DDBJ databases">
        <title>A metagenomic window into the 2 km-deep terrestrial subsurface aquifer revealed taxonomically and functionally diverse microbial community comprising novel uncultured bacterial lineages.</title>
        <authorList>
            <person name="Kadnikov V.V."/>
            <person name="Mardanov A.V."/>
            <person name="Beletsky A.V."/>
            <person name="Banks D."/>
            <person name="Pimenov N.V."/>
            <person name="Frank Y.A."/>
            <person name="Karnachuk O.V."/>
            <person name="Ravin N.V."/>
        </authorList>
    </citation>
    <scope>NUCLEOTIDE SEQUENCE [LARGE SCALE GENOMIC DNA]</scope>
    <source>
        <strain evidence="2">BY5</strain>
    </source>
</reference>
<dbReference type="InterPro" id="IPR029024">
    <property type="entry name" value="TerB-like"/>
</dbReference>
<protein>
    <recommendedName>
        <fullName evidence="4">Co-chaperone DjlA N-terminal domain-containing protein</fullName>
    </recommendedName>
</protein>
<organism evidence="2 3">
    <name type="scientific">Candidatus Ozemobacter sibiricus</name>
    <dbReference type="NCBI Taxonomy" id="2268124"/>
    <lineage>
        <taxon>Bacteria</taxon>
        <taxon>Candidatus Ozemobacteria</taxon>
        <taxon>Candidatus Ozemobacterales</taxon>
        <taxon>Candidatus Ozemobacteraceae</taxon>
        <taxon>Candidatus Ozemobacter</taxon>
    </lineage>
</organism>
<proteinExistence type="predicted"/>
<name>A0A367ZNG2_9BACT</name>
<accession>A0A367ZNG2</accession>
<feature type="compositionally biased region" description="Low complexity" evidence="1">
    <location>
        <begin position="132"/>
        <end position="183"/>
    </location>
</feature>
<dbReference type="AlphaFoldDB" id="A0A367ZNG2"/>
<gene>
    <name evidence="2" type="ORF">OZSIB_1031</name>
</gene>
<comment type="caution">
    <text evidence="2">The sequence shown here is derived from an EMBL/GenBank/DDBJ whole genome shotgun (WGS) entry which is preliminary data.</text>
</comment>
<dbReference type="SUPFAM" id="SSF158682">
    <property type="entry name" value="TerB-like"/>
    <property type="match status" value="1"/>
</dbReference>
<dbReference type="Proteomes" id="UP000252355">
    <property type="component" value="Unassembled WGS sequence"/>
</dbReference>
<feature type="compositionally biased region" description="Basic residues" evidence="1">
    <location>
        <begin position="199"/>
        <end position="208"/>
    </location>
</feature>
<dbReference type="EMBL" id="QOQW01000018">
    <property type="protein sequence ID" value="RCK78881.1"/>
    <property type="molecule type" value="Genomic_DNA"/>
</dbReference>
<feature type="region of interest" description="Disordered" evidence="1">
    <location>
        <begin position="132"/>
        <end position="208"/>
    </location>
</feature>